<protein>
    <recommendedName>
        <fullName evidence="4">Tetratricopeptide repeat protein</fullName>
    </recommendedName>
</protein>
<organism evidence="2 3">
    <name type="scientific">Sphingomonas hominis</name>
    <dbReference type="NCBI Taxonomy" id="2741495"/>
    <lineage>
        <taxon>Bacteria</taxon>
        <taxon>Pseudomonadati</taxon>
        <taxon>Pseudomonadota</taxon>
        <taxon>Alphaproteobacteria</taxon>
        <taxon>Sphingomonadales</taxon>
        <taxon>Sphingomonadaceae</taxon>
        <taxon>Sphingomonas</taxon>
    </lineage>
</organism>
<proteinExistence type="predicted"/>
<evidence type="ECO:0000313" key="3">
    <source>
        <dbReference type="Proteomes" id="UP000621447"/>
    </source>
</evidence>
<keyword evidence="3" id="KW-1185">Reference proteome</keyword>
<evidence type="ECO:0000313" key="2">
    <source>
        <dbReference type="EMBL" id="NTS65687.1"/>
    </source>
</evidence>
<reference evidence="2 3" key="1">
    <citation type="submission" date="2020-06" db="EMBL/GenBank/DDBJ databases">
        <title>Sphingomonas hominis sp. nov., a member of the Sphingomonas, isolated from the hair of a 22-year-old girl.</title>
        <authorList>
            <person name="Zhang D.-F."/>
            <person name="Cui X.-W."/>
        </authorList>
    </citation>
    <scope>NUCLEOTIDE SEQUENCE [LARGE SCALE GENOMIC DNA]</scope>
    <source>
        <strain evidence="2 3">HHU CXW</strain>
    </source>
</reference>
<evidence type="ECO:0008006" key="4">
    <source>
        <dbReference type="Google" id="ProtNLM"/>
    </source>
</evidence>
<feature type="signal peptide" evidence="1">
    <location>
        <begin position="1"/>
        <end position="21"/>
    </location>
</feature>
<feature type="chain" id="PRO_5046443437" description="Tetratricopeptide repeat protein" evidence="1">
    <location>
        <begin position="22"/>
        <end position="424"/>
    </location>
</feature>
<gene>
    <name evidence="2" type="ORF">HRV97_10990</name>
</gene>
<keyword evidence="1" id="KW-0732">Signal</keyword>
<accession>A0ABX2JMK2</accession>
<dbReference type="EMBL" id="JABULH010000004">
    <property type="protein sequence ID" value="NTS65687.1"/>
    <property type="molecule type" value="Genomic_DNA"/>
</dbReference>
<dbReference type="RefSeq" id="WP_174194317.1">
    <property type="nucleotide sequence ID" value="NZ_JABULH010000004.1"/>
</dbReference>
<comment type="caution">
    <text evidence="2">The sequence shown here is derived from an EMBL/GenBank/DDBJ whole genome shotgun (WGS) entry which is preliminary data.</text>
</comment>
<name>A0ABX2JMK2_9SPHN</name>
<dbReference type="Proteomes" id="UP000621447">
    <property type="component" value="Unassembled WGS sequence"/>
</dbReference>
<dbReference type="SUPFAM" id="SSF48452">
    <property type="entry name" value="TPR-like"/>
    <property type="match status" value="1"/>
</dbReference>
<sequence>MKSFTNALFAAALLAGGASLAVQPAAAQKKDKKAEGAGLKLSKEVQGPAAAAQTAIAANDLATAEASLAQIDAAAKTDDERYIAAALRLNVEAKKIAANQGSDAALAVPLKALVSNPKTPPADLGRYNYELGRIATNAKDNAGAAQYFAAAQAAGYSNPNMTLQLVKSKADAGDLAGASAEMDKVIAAQAAAGQKPGEDLYRYMIAKSNQKRNGALTYTWLKKYVEAYPTAKNWRDVVTTFGLTSGGVATLDKGQKVDLFRLLRHGKALADQYDYEIYGQYAFDLGIPWEAKTVLSQGTSSGKIPAGSANATSLLAASNKSISNEGSLSGLETRANAAANGKLAASTADAFFGTGDYAKAAGLYRTALQKGQVDADAVNTRLGIALAYSGDKAGARTAFEGVKGQPRADLAGLWIEYLDHPPVG</sequence>
<dbReference type="InterPro" id="IPR011990">
    <property type="entry name" value="TPR-like_helical_dom_sf"/>
</dbReference>
<evidence type="ECO:0000256" key="1">
    <source>
        <dbReference type="SAM" id="SignalP"/>
    </source>
</evidence>